<dbReference type="EMBL" id="VSRR010000069">
    <property type="protein sequence ID" value="MPC09436.1"/>
    <property type="molecule type" value="Genomic_DNA"/>
</dbReference>
<dbReference type="AlphaFoldDB" id="A0A5B7CM02"/>
<accession>A0A5B7CM02</accession>
<reference evidence="1 2" key="1">
    <citation type="submission" date="2019-05" db="EMBL/GenBank/DDBJ databases">
        <title>Another draft genome of Portunus trituberculatus and its Hox gene families provides insights of decapod evolution.</title>
        <authorList>
            <person name="Jeong J.-H."/>
            <person name="Song I."/>
            <person name="Kim S."/>
            <person name="Choi T."/>
            <person name="Kim D."/>
            <person name="Ryu S."/>
            <person name="Kim W."/>
        </authorList>
    </citation>
    <scope>NUCLEOTIDE SEQUENCE [LARGE SCALE GENOMIC DNA]</scope>
    <source>
        <tissue evidence="1">Muscle</tissue>
    </source>
</reference>
<comment type="caution">
    <text evidence="1">The sequence shown here is derived from an EMBL/GenBank/DDBJ whole genome shotgun (WGS) entry which is preliminary data.</text>
</comment>
<organism evidence="1 2">
    <name type="scientific">Portunus trituberculatus</name>
    <name type="common">Swimming crab</name>
    <name type="synonym">Neptunus trituberculatus</name>
    <dbReference type="NCBI Taxonomy" id="210409"/>
    <lineage>
        <taxon>Eukaryota</taxon>
        <taxon>Metazoa</taxon>
        <taxon>Ecdysozoa</taxon>
        <taxon>Arthropoda</taxon>
        <taxon>Crustacea</taxon>
        <taxon>Multicrustacea</taxon>
        <taxon>Malacostraca</taxon>
        <taxon>Eumalacostraca</taxon>
        <taxon>Eucarida</taxon>
        <taxon>Decapoda</taxon>
        <taxon>Pleocyemata</taxon>
        <taxon>Brachyura</taxon>
        <taxon>Eubrachyura</taxon>
        <taxon>Portunoidea</taxon>
        <taxon>Portunidae</taxon>
        <taxon>Portuninae</taxon>
        <taxon>Portunus</taxon>
    </lineage>
</organism>
<protein>
    <submittedName>
        <fullName evidence="1">Uncharacterized protein</fullName>
    </submittedName>
</protein>
<gene>
    <name evidence="1" type="ORF">E2C01_002048</name>
</gene>
<sequence>MVCTCWYIHIFENLRSRSQELKPINVLWSTAEKLVELLADEVPADVSPNTCLSRPSDLHIILLNVHVHNLDSSRQHTFTCRTLTWATDSRGQGLTQITASREQQGTMASIPSLVAANCCLKHSCWAGSAETARIPEESSCVKSGSTMPWPMVFMCSREAGMHVITPTVYPPG</sequence>
<evidence type="ECO:0000313" key="1">
    <source>
        <dbReference type="EMBL" id="MPC09436.1"/>
    </source>
</evidence>
<name>A0A5B7CM02_PORTR</name>
<dbReference type="Proteomes" id="UP000324222">
    <property type="component" value="Unassembled WGS sequence"/>
</dbReference>
<evidence type="ECO:0000313" key="2">
    <source>
        <dbReference type="Proteomes" id="UP000324222"/>
    </source>
</evidence>
<proteinExistence type="predicted"/>
<keyword evidence="2" id="KW-1185">Reference proteome</keyword>